<reference evidence="9" key="1">
    <citation type="submission" date="2021-04" db="EMBL/GenBank/DDBJ databases">
        <authorList>
            <consortium name="Molecular Ecology Group"/>
        </authorList>
    </citation>
    <scope>NUCLEOTIDE SEQUENCE</scope>
</reference>
<organism evidence="9 10">
    <name type="scientific">Candidula unifasciata</name>
    <dbReference type="NCBI Taxonomy" id="100452"/>
    <lineage>
        <taxon>Eukaryota</taxon>
        <taxon>Metazoa</taxon>
        <taxon>Spiralia</taxon>
        <taxon>Lophotrochozoa</taxon>
        <taxon>Mollusca</taxon>
        <taxon>Gastropoda</taxon>
        <taxon>Heterobranchia</taxon>
        <taxon>Euthyneura</taxon>
        <taxon>Panpulmonata</taxon>
        <taxon>Eupulmonata</taxon>
        <taxon>Stylommatophora</taxon>
        <taxon>Helicina</taxon>
        <taxon>Helicoidea</taxon>
        <taxon>Geomitridae</taxon>
        <taxon>Candidula</taxon>
    </lineage>
</organism>
<gene>
    <name evidence="9" type="ORF">CUNI_LOCUS6294</name>
</gene>
<evidence type="ECO:0000256" key="4">
    <source>
        <dbReference type="ARBA" id="ARBA00023054"/>
    </source>
</evidence>
<dbReference type="AlphaFoldDB" id="A0A8S3Z278"/>
<dbReference type="Proteomes" id="UP000678393">
    <property type="component" value="Unassembled WGS sequence"/>
</dbReference>
<evidence type="ECO:0000256" key="3">
    <source>
        <dbReference type="ARBA" id="ARBA00022989"/>
    </source>
</evidence>
<keyword evidence="4" id="KW-0175">Coiled coil</keyword>
<comment type="caution">
    <text evidence="9">The sequence shown here is derived from an EMBL/GenBank/DDBJ whole genome shotgun (WGS) entry which is preliminary data.</text>
</comment>
<sequence>MKEITNNTNIVNNNYFNYILILLQDFSVRQSHICNLALKGQLLANQNLCVLSATRNKCHFSRLTESIPSSALVFRDSLGSSQFSSNSASFTSYRGLRGFPSNRIHYENQDRITRRNSEVSVAAKSTLEGNLKAADPPVENTNSSESEPVQKLTLYQRFKKTYKEHGKVLVAVHLLTSTVWFGSFYTLARCGFDIVPYLENWNFSEKVIAPFRSGGLGDVALAYLLYKLATPARYTVTIGGTNLAIKYLRKEGKIPQVPKEDSIRSLYREGKEDLKRRSNARMKRLGRRNRNNK</sequence>
<name>A0A8S3Z278_9EUPU</name>
<dbReference type="EMBL" id="CAJHNH020000957">
    <property type="protein sequence ID" value="CAG5120736.1"/>
    <property type="molecule type" value="Genomic_DNA"/>
</dbReference>
<evidence type="ECO:0000256" key="7">
    <source>
        <dbReference type="SAM" id="Phobius"/>
    </source>
</evidence>
<evidence type="ECO:0000256" key="6">
    <source>
        <dbReference type="SAM" id="MobiDB-lite"/>
    </source>
</evidence>
<evidence type="ECO:0000313" key="10">
    <source>
        <dbReference type="Proteomes" id="UP000678393"/>
    </source>
</evidence>
<dbReference type="InterPro" id="IPR009688">
    <property type="entry name" value="FAM210A/B-like_dom"/>
</dbReference>
<protein>
    <recommendedName>
        <fullName evidence="8">DUF1279 domain-containing protein</fullName>
    </recommendedName>
</protein>
<comment type="subcellular location">
    <subcellularLocation>
        <location evidence="1">Membrane</location>
        <topology evidence="1">Single-pass membrane protein</topology>
    </subcellularLocation>
</comment>
<feature type="domain" description="DUF1279" evidence="8">
    <location>
        <begin position="156"/>
        <end position="242"/>
    </location>
</feature>
<dbReference type="PANTHER" id="PTHR21377">
    <property type="entry name" value="PROTEIN FAM210B, MITOCHONDRIAL"/>
    <property type="match status" value="1"/>
</dbReference>
<feature type="transmembrane region" description="Helical" evidence="7">
    <location>
        <begin position="168"/>
        <end position="187"/>
    </location>
</feature>
<feature type="compositionally biased region" description="Basic residues" evidence="6">
    <location>
        <begin position="277"/>
        <end position="293"/>
    </location>
</feature>
<keyword evidence="5 7" id="KW-0472">Membrane</keyword>
<dbReference type="PANTHER" id="PTHR21377:SF1">
    <property type="entry name" value="PROTEIN FAM210A"/>
    <property type="match status" value="1"/>
</dbReference>
<feature type="transmembrane region" description="Helical" evidence="7">
    <location>
        <begin position="207"/>
        <end position="226"/>
    </location>
</feature>
<keyword evidence="3 7" id="KW-1133">Transmembrane helix</keyword>
<evidence type="ECO:0000313" key="9">
    <source>
        <dbReference type="EMBL" id="CAG5120736.1"/>
    </source>
</evidence>
<keyword evidence="10" id="KW-1185">Reference proteome</keyword>
<evidence type="ECO:0000256" key="1">
    <source>
        <dbReference type="ARBA" id="ARBA00004167"/>
    </source>
</evidence>
<evidence type="ECO:0000259" key="8">
    <source>
        <dbReference type="Pfam" id="PF06916"/>
    </source>
</evidence>
<evidence type="ECO:0000256" key="5">
    <source>
        <dbReference type="ARBA" id="ARBA00023136"/>
    </source>
</evidence>
<dbReference type="GO" id="GO:0005739">
    <property type="term" value="C:mitochondrion"/>
    <property type="evidence" value="ECO:0007669"/>
    <property type="project" value="TreeGrafter"/>
</dbReference>
<dbReference type="GO" id="GO:0016020">
    <property type="term" value="C:membrane"/>
    <property type="evidence" value="ECO:0007669"/>
    <property type="project" value="UniProtKB-SubCell"/>
</dbReference>
<proteinExistence type="predicted"/>
<feature type="region of interest" description="Disordered" evidence="6">
    <location>
        <begin position="270"/>
        <end position="293"/>
    </location>
</feature>
<accession>A0A8S3Z278</accession>
<evidence type="ECO:0000256" key="2">
    <source>
        <dbReference type="ARBA" id="ARBA00022692"/>
    </source>
</evidence>
<keyword evidence="2 7" id="KW-0812">Transmembrane</keyword>
<dbReference type="Pfam" id="PF06916">
    <property type="entry name" value="FAM210A-B_dom"/>
    <property type="match status" value="1"/>
</dbReference>
<dbReference type="OrthoDB" id="5874039at2759"/>
<dbReference type="InterPro" id="IPR045866">
    <property type="entry name" value="FAM210A/B-like"/>
</dbReference>